<dbReference type="InterPro" id="IPR050122">
    <property type="entry name" value="RTK"/>
</dbReference>
<dbReference type="Pfam" id="PF07714">
    <property type="entry name" value="PK_Tyr_Ser-Thr"/>
    <property type="match status" value="1"/>
</dbReference>
<dbReference type="SMART" id="SM00219">
    <property type="entry name" value="TyrKc"/>
    <property type="match status" value="1"/>
</dbReference>
<dbReference type="GO" id="GO:0007169">
    <property type="term" value="P:cell surface receptor protein tyrosine kinase signaling pathway"/>
    <property type="evidence" value="ECO:0007669"/>
    <property type="project" value="TreeGrafter"/>
</dbReference>
<evidence type="ECO:0000259" key="28">
    <source>
        <dbReference type="PROSITE" id="PS50853"/>
    </source>
</evidence>
<accession>A0AAW1C6R4</accession>
<dbReference type="Gene3D" id="2.60.40.10">
    <property type="entry name" value="Immunoglobulins"/>
    <property type="match status" value="4"/>
</dbReference>
<evidence type="ECO:0000256" key="3">
    <source>
        <dbReference type="ARBA" id="ARBA00011902"/>
    </source>
</evidence>
<reference evidence="29 30" key="1">
    <citation type="journal article" date="2024" name="Proc. Natl. Acad. Sci. U.S.A.">
        <title>The genetic regulatory architecture and epigenomic basis for age-related changes in rattlesnake venom.</title>
        <authorList>
            <person name="Hogan M.P."/>
            <person name="Holding M.L."/>
            <person name="Nystrom G.S."/>
            <person name="Colston T.J."/>
            <person name="Bartlett D.A."/>
            <person name="Mason A.J."/>
            <person name="Ellsworth S.A."/>
            <person name="Rautsaw R.M."/>
            <person name="Lawrence K.C."/>
            <person name="Strickland J.L."/>
            <person name="He B."/>
            <person name="Fraser P."/>
            <person name="Margres M.J."/>
            <person name="Gilbert D.M."/>
            <person name="Gibbs H.L."/>
            <person name="Parkinson C.L."/>
            <person name="Rokyta D.R."/>
        </authorList>
    </citation>
    <scope>NUCLEOTIDE SEQUENCE [LARGE SCALE GENOMIC DNA]</scope>
    <source>
        <strain evidence="29">DRR0105</strain>
    </source>
</reference>
<evidence type="ECO:0000256" key="10">
    <source>
        <dbReference type="ARBA" id="ARBA00022741"/>
    </source>
</evidence>
<keyword evidence="15 25" id="KW-0472">Membrane</keyword>
<dbReference type="EC" id="2.7.10.1" evidence="3"/>
<dbReference type="PROSITE" id="PS00109">
    <property type="entry name" value="PROTEIN_KINASE_TYR"/>
    <property type="match status" value="1"/>
</dbReference>
<evidence type="ECO:0000256" key="19">
    <source>
        <dbReference type="ARBA" id="ARBA00023180"/>
    </source>
</evidence>
<keyword evidence="8" id="KW-0732">Signal</keyword>
<feature type="binding site" evidence="23">
    <location>
        <position position="691"/>
    </location>
    <ligand>
        <name>ATP</name>
        <dbReference type="ChEBI" id="CHEBI:30616"/>
    </ligand>
</feature>
<evidence type="ECO:0000256" key="7">
    <source>
        <dbReference type="ARBA" id="ARBA00022692"/>
    </source>
</evidence>
<dbReference type="InterPro" id="IPR036179">
    <property type="entry name" value="Ig-like_dom_sf"/>
</dbReference>
<feature type="compositionally biased region" description="Basic and acidic residues" evidence="24">
    <location>
        <begin position="10"/>
        <end position="19"/>
    </location>
</feature>
<dbReference type="PANTHER" id="PTHR24416">
    <property type="entry name" value="TYROSINE-PROTEIN KINASE RECEPTOR"/>
    <property type="match status" value="1"/>
</dbReference>
<dbReference type="InterPro" id="IPR013783">
    <property type="entry name" value="Ig-like_fold"/>
</dbReference>
<dbReference type="GO" id="GO:0016477">
    <property type="term" value="P:cell migration"/>
    <property type="evidence" value="ECO:0007669"/>
    <property type="project" value="TreeGrafter"/>
</dbReference>
<dbReference type="FunFam" id="2.60.40.10:FF:000605">
    <property type="entry name" value="Tyrosine-protein kinase receptor TYRO3"/>
    <property type="match status" value="1"/>
</dbReference>
<feature type="domain" description="Fibronectin type-III" evidence="28">
    <location>
        <begin position="369"/>
        <end position="463"/>
    </location>
</feature>
<evidence type="ECO:0000256" key="20">
    <source>
        <dbReference type="ARBA" id="ARBA00023319"/>
    </source>
</evidence>
<dbReference type="Proteomes" id="UP001474421">
    <property type="component" value="Unassembled WGS sequence"/>
</dbReference>
<keyword evidence="14 25" id="KW-1133">Transmembrane helix</keyword>
<dbReference type="InterPro" id="IPR001245">
    <property type="entry name" value="Ser-Thr/Tyr_kinase_cat_dom"/>
</dbReference>
<evidence type="ECO:0000256" key="2">
    <source>
        <dbReference type="ARBA" id="ARBA00006692"/>
    </source>
</evidence>
<dbReference type="Gene3D" id="3.30.200.20">
    <property type="entry name" value="Phosphorylase Kinase, domain 1"/>
    <property type="match status" value="1"/>
</dbReference>
<comment type="caution">
    <text evidence="29">The sequence shown here is derived from an EMBL/GenBank/DDBJ whole genome shotgun (WGS) entry which is preliminary data.</text>
</comment>
<evidence type="ECO:0000256" key="6">
    <source>
        <dbReference type="ARBA" id="ARBA00022679"/>
    </source>
</evidence>
<protein>
    <recommendedName>
        <fullName evidence="21">Tyrosine-protein kinase receptor TYRO3</fullName>
        <ecNumber evidence="3">2.7.10.1</ecNumber>
    </recommendedName>
</protein>
<evidence type="ECO:0000256" key="12">
    <source>
        <dbReference type="ARBA" id="ARBA00022840"/>
    </source>
</evidence>
<sequence>MWPPESAISWREKQEAESKTRRRKSRRPKEGAPRRGQAQLCGLGGPMNSVHCGREASRGGPSRLGDHKLREREQSRRPSQALVGCQALPSPAASFPSLPCAVAWVPSPSSRPARGGADRQLFFQGRGVVGFPFFPLPYCFAEDGDKDDEGEEMEMKQTMQMWGLLLLLPALWALFSRDFRAVTEAKGVEMPIKLTVSQGQPVKLNCSLEGMEEPEMLWIKDGAVVQGIDQVYIPVNEEHWIGFLSLKSVDRTDSGKYWCQVETNGKKEESQHVWLIVEGVPHFTVEPKDKSVIPGAPFQMACAAVGPPEPVTIVWWMGDSRLGHPDISPSTLNVSGINQSTVFSCEAHNIKGLSSSRTAIVRIKAIPFPPLNVTVTKITSNNASVIWQPGFDGLSPLHSCTVQQVAELQEEDEVVTEVFSVPPFTRALLGLKHTTNYSVRIQCSNEMGSSPFSDWVYFQTLGLAPNCTPQNVHIIQRDSCLILEWEAVAPEMFGENALEYRLEWSQDNITQGEMIVKEARANLSMWNPLKDLMIKVCILSSAGCGPWSEPLLLTSQDLIGGQRQPLYGTSWVPVVLGILTALVTAVALALILLRKRRKETRFGQAFGSMVGGDPVVHFRAVRSFNREVPELIEVTLDSIGISDELKIKLKDVLIQEQQFTLGRMLGKGEFGSVREGQLKMPDGCLQKVAVKMLKADIFTSNDIEEFLKEAACMKEFNHPHITKLIGVSLRNRPKGRLPIPMVVLPFMKHGDLHSFLLMSRIGENPFSLPLQTLLKFMIHIASGMEYLSSKNFIHRDLAARNCMLDENMNVCVADFGLSKKIYSGDYYRQGSASKLPVKWLALESLADNLYTTHSDVWAFGVTMWEIVTRGQTPYAGIENAEIYNYLISGNRLKQPPECLEDIYDLMGRCWHSEPRLRPSFGALKLQLEMILARLSLLSNSQDPLYVNVGRSQEACRSEVAMNCPFGTLNGETGTIAAVTSNYRYIMNPLCLGNDAESERHLDLSDGEAQSLLYDLEMGAKLC</sequence>
<evidence type="ECO:0000256" key="25">
    <source>
        <dbReference type="SAM" id="Phobius"/>
    </source>
</evidence>
<dbReference type="Gene3D" id="1.10.510.10">
    <property type="entry name" value="Transferase(Phosphotransferase) domain 1"/>
    <property type="match status" value="1"/>
</dbReference>
<dbReference type="FunFam" id="2.60.40.10:FF:001653">
    <property type="entry name" value="Tyrosine-protein kinase receptor TYRO3"/>
    <property type="match status" value="1"/>
</dbReference>
<feature type="domain" description="Fibronectin type-III" evidence="28">
    <location>
        <begin position="468"/>
        <end position="558"/>
    </location>
</feature>
<keyword evidence="18 29" id="KW-0675">Receptor</keyword>
<dbReference type="FunFam" id="1.10.510.10:FF:000089">
    <property type="entry name" value="Tyrosine-protein kinase receptor TYRO3"/>
    <property type="match status" value="1"/>
</dbReference>
<feature type="domain" description="Ig-like" evidence="27">
    <location>
        <begin position="281"/>
        <end position="361"/>
    </location>
</feature>
<keyword evidence="5" id="KW-0597">Phosphoprotein</keyword>
<evidence type="ECO:0000256" key="22">
    <source>
        <dbReference type="ARBA" id="ARBA00051243"/>
    </source>
</evidence>
<evidence type="ECO:0000256" key="9">
    <source>
        <dbReference type="ARBA" id="ARBA00022737"/>
    </source>
</evidence>
<dbReference type="InterPro" id="IPR003961">
    <property type="entry name" value="FN3_dom"/>
</dbReference>
<dbReference type="FunFam" id="3.30.200.20:FF:000111">
    <property type="entry name" value="Tyrosine-protein kinase receptor TYRO3"/>
    <property type="match status" value="1"/>
</dbReference>
<evidence type="ECO:0000256" key="18">
    <source>
        <dbReference type="ARBA" id="ARBA00023170"/>
    </source>
</evidence>
<dbReference type="GO" id="GO:0006909">
    <property type="term" value="P:phagocytosis"/>
    <property type="evidence" value="ECO:0007669"/>
    <property type="project" value="TreeGrafter"/>
</dbReference>
<evidence type="ECO:0000259" key="26">
    <source>
        <dbReference type="PROSITE" id="PS50011"/>
    </source>
</evidence>
<evidence type="ECO:0000256" key="4">
    <source>
        <dbReference type="ARBA" id="ARBA00022475"/>
    </source>
</evidence>
<feature type="domain" description="Protein kinase" evidence="26">
    <location>
        <begin position="659"/>
        <end position="931"/>
    </location>
</feature>
<keyword evidence="19" id="KW-0325">Glycoprotein</keyword>
<feature type="compositionally biased region" description="Basic and acidic residues" evidence="24">
    <location>
        <begin position="64"/>
        <end position="76"/>
    </location>
</feature>
<dbReference type="PROSITE" id="PS50853">
    <property type="entry name" value="FN3"/>
    <property type="match status" value="2"/>
</dbReference>
<dbReference type="PROSITE" id="PS50011">
    <property type="entry name" value="PROTEIN_KINASE_DOM"/>
    <property type="match status" value="1"/>
</dbReference>
<keyword evidence="13" id="KW-0130">Cell adhesion</keyword>
<evidence type="ECO:0000256" key="8">
    <source>
        <dbReference type="ARBA" id="ARBA00022729"/>
    </source>
</evidence>
<evidence type="ECO:0000313" key="30">
    <source>
        <dbReference type="Proteomes" id="UP001474421"/>
    </source>
</evidence>
<dbReference type="InterPro" id="IPR000719">
    <property type="entry name" value="Prot_kinase_dom"/>
</dbReference>
<keyword evidence="10 23" id="KW-0547">Nucleotide-binding</keyword>
<dbReference type="InterPro" id="IPR020635">
    <property type="entry name" value="Tyr_kinase_cat_dom"/>
</dbReference>
<dbReference type="InterPro" id="IPR008266">
    <property type="entry name" value="Tyr_kinase_AS"/>
</dbReference>
<name>A0AAW1C6R4_CROAD</name>
<dbReference type="SUPFAM" id="SSF56112">
    <property type="entry name" value="Protein kinase-like (PK-like)"/>
    <property type="match status" value="1"/>
</dbReference>
<feature type="transmembrane region" description="Helical" evidence="25">
    <location>
        <begin position="571"/>
        <end position="593"/>
    </location>
</feature>
<dbReference type="FunFam" id="2.60.40.10:FF:000296">
    <property type="entry name" value="Tyrosine-protein kinase receptor TYRO3"/>
    <property type="match status" value="1"/>
</dbReference>
<dbReference type="GO" id="GO:0005524">
    <property type="term" value="F:ATP binding"/>
    <property type="evidence" value="ECO:0007669"/>
    <property type="project" value="UniProtKB-UniRule"/>
</dbReference>
<dbReference type="SMART" id="SM00409">
    <property type="entry name" value="IG"/>
    <property type="match status" value="2"/>
</dbReference>
<evidence type="ECO:0000256" key="24">
    <source>
        <dbReference type="SAM" id="MobiDB-lite"/>
    </source>
</evidence>
<dbReference type="GO" id="GO:0007155">
    <property type="term" value="P:cell adhesion"/>
    <property type="evidence" value="ECO:0007669"/>
    <property type="project" value="UniProtKB-KW"/>
</dbReference>
<keyword evidence="9" id="KW-0677">Repeat</keyword>
<keyword evidence="4" id="KW-1003">Cell membrane</keyword>
<keyword evidence="7 25" id="KW-0812">Transmembrane</keyword>
<dbReference type="FunFam" id="2.60.40.10:FF:000484">
    <property type="entry name" value="Tyrosine-protein kinase receptor TYRO3"/>
    <property type="match status" value="1"/>
</dbReference>
<dbReference type="SMART" id="SM00408">
    <property type="entry name" value="IGc2"/>
    <property type="match status" value="2"/>
</dbReference>
<dbReference type="SUPFAM" id="SSF49265">
    <property type="entry name" value="Fibronectin type III"/>
    <property type="match status" value="1"/>
</dbReference>
<comment type="subcellular location">
    <subcellularLocation>
        <location evidence="1">Cell membrane</location>
        <topology evidence="1">Single-pass type I membrane protein</topology>
    </subcellularLocation>
</comment>
<dbReference type="InterPro" id="IPR013098">
    <property type="entry name" value="Ig_I-set"/>
</dbReference>
<dbReference type="GO" id="GO:0005886">
    <property type="term" value="C:plasma membrane"/>
    <property type="evidence" value="ECO:0007669"/>
    <property type="project" value="UniProtKB-SubCell"/>
</dbReference>
<dbReference type="InterPro" id="IPR017441">
    <property type="entry name" value="Protein_kinase_ATP_BS"/>
</dbReference>
<evidence type="ECO:0000259" key="27">
    <source>
        <dbReference type="PROSITE" id="PS50835"/>
    </source>
</evidence>
<dbReference type="InterPro" id="IPR036116">
    <property type="entry name" value="FN3_sf"/>
</dbReference>
<comment type="similarity">
    <text evidence="2">Belongs to the protein kinase superfamily. CAMK Ser/Thr protein kinase family.</text>
</comment>
<dbReference type="PRINTS" id="PR00109">
    <property type="entry name" value="TYRKINASE"/>
</dbReference>
<keyword evidence="6" id="KW-0808">Transferase</keyword>
<keyword evidence="11 29" id="KW-0418">Kinase</keyword>
<keyword evidence="30" id="KW-1185">Reference proteome</keyword>
<keyword evidence="12 23" id="KW-0067">ATP-binding</keyword>
<evidence type="ECO:0000256" key="14">
    <source>
        <dbReference type="ARBA" id="ARBA00022989"/>
    </source>
</evidence>
<dbReference type="GO" id="GO:0043235">
    <property type="term" value="C:receptor complex"/>
    <property type="evidence" value="ECO:0007669"/>
    <property type="project" value="TreeGrafter"/>
</dbReference>
<evidence type="ECO:0000256" key="11">
    <source>
        <dbReference type="ARBA" id="ARBA00022777"/>
    </source>
</evidence>
<organism evidence="29 30">
    <name type="scientific">Crotalus adamanteus</name>
    <name type="common">Eastern diamondback rattlesnake</name>
    <dbReference type="NCBI Taxonomy" id="8729"/>
    <lineage>
        <taxon>Eukaryota</taxon>
        <taxon>Metazoa</taxon>
        <taxon>Chordata</taxon>
        <taxon>Craniata</taxon>
        <taxon>Vertebrata</taxon>
        <taxon>Euteleostomi</taxon>
        <taxon>Lepidosauria</taxon>
        <taxon>Squamata</taxon>
        <taxon>Bifurcata</taxon>
        <taxon>Unidentata</taxon>
        <taxon>Episquamata</taxon>
        <taxon>Toxicofera</taxon>
        <taxon>Serpentes</taxon>
        <taxon>Colubroidea</taxon>
        <taxon>Viperidae</taxon>
        <taxon>Crotalinae</taxon>
        <taxon>Crotalus</taxon>
    </lineage>
</organism>
<evidence type="ECO:0000256" key="21">
    <source>
        <dbReference type="ARBA" id="ARBA00039486"/>
    </source>
</evidence>
<feature type="region of interest" description="Disordered" evidence="24">
    <location>
        <begin position="1"/>
        <end position="82"/>
    </location>
</feature>
<dbReference type="Pfam" id="PF07679">
    <property type="entry name" value="I-set"/>
    <property type="match status" value="1"/>
</dbReference>
<dbReference type="CDD" id="cd00063">
    <property type="entry name" value="FN3"/>
    <property type="match status" value="1"/>
</dbReference>
<feature type="domain" description="Ig-like" evidence="27">
    <location>
        <begin position="169"/>
        <end position="270"/>
    </location>
</feature>
<dbReference type="InterPro" id="IPR011009">
    <property type="entry name" value="Kinase-like_dom_sf"/>
</dbReference>
<evidence type="ECO:0000256" key="13">
    <source>
        <dbReference type="ARBA" id="ARBA00022889"/>
    </source>
</evidence>
<dbReference type="AlphaFoldDB" id="A0AAW1C6R4"/>
<dbReference type="GO" id="GO:0007399">
    <property type="term" value="P:nervous system development"/>
    <property type="evidence" value="ECO:0007669"/>
    <property type="project" value="TreeGrafter"/>
</dbReference>
<keyword evidence="20" id="KW-0393">Immunoglobulin domain</keyword>
<gene>
    <name evidence="29" type="ORF">NXF25_000898</name>
</gene>
<dbReference type="PROSITE" id="PS00107">
    <property type="entry name" value="PROTEIN_KINASE_ATP"/>
    <property type="match status" value="1"/>
</dbReference>
<keyword evidence="16" id="KW-0829">Tyrosine-protein kinase</keyword>
<comment type="catalytic activity">
    <reaction evidence="22">
        <text>L-tyrosyl-[protein] + ATP = O-phospho-L-tyrosyl-[protein] + ADP + H(+)</text>
        <dbReference type="Rhea" id="RHEA:10596"/>
        <dbReference type="Rhea" id="RHEA-COMP:10136"/>
        <dbReference type="Rhea" id="RHEA-COMP:20101"/>
        <dbReference type="ChEBI" id="CHEBI:15378"/>
        <dbReference type="ChEBI" id="CHEBI:30616"/>
        <dbReference type="ChEBI" id="CHEBI:46858"/>
        <dbReference type="ChEBI" id="CHEBI:61978"/>
        <dbReference type="ChEBI" id="CHEBI:456216"/>
        <dbReference type="EC" id="2.7.10.1"/>
    </reaction>
</comment>
<evidence type="ECO:0000256" key="5">
    <source>
        <dbReference type="ARBA" id="ARBA00022553"/>
    </source>
</evidence>
<dbReference type="SUPFAM" id="SSF48726">
    <property type="entry name" value="Immunoglobulin"/>
    <property type="match status" value="2"/>
</dbReference>
<evidence type="ECO:0000256" key="16">
    <source>
        <dbReference type="ARBA" id="ARBA00023137"/>
    </source>
</evidence>
<dbReference type="InterPro" id="IPR003599">
    <property type="entry name" value="Ig_sub"/>
</dbReference>
<evidence type="ECO:0000313" key="29">
    <source>
        <dbReference type="EMBL" id="KAK9409723.1"/>
    </source>
</evidence>
<evidence type="ECO:0000256" key="23">
    <source>
        <dbReference type="PROSITE-ProRule" id="PRU10141"/>
    </source>
</evidence>
<proteinExistence type="inferred from homology"/>
<dbReference type="Pfam" id="PF00041">
    <property type="entry name" value="fn3"/>
    <property type="match status" value="1"/>
</dbReference>
<evidence type="ECO:0000256" key="15">
    <source>
        <dbReference type="ARBA" id="ARBA00023136"/>
    </source>
</evidence>
<dbReference type="EMBL" id="JAOTOJ010000001">
    <property type="protein sequence ID" value="KAK9409723.1"/>
    <property type="molecule type" value="Genomic_DNA"/>
</dbReference>
<evidence type="ECO:0000256" key="1">
    <source>
        <dbReference type="ARBA" id="ARBA00004251"/>
    </source>
</evidence>
<dbReference type="PROSITE" id="PS50835">
    <property type="entry name" value="IG_LIKE"/>
    <property type="match status" value="2"/>
</dbReference>
<keyword evidence="17" id="KW-1015">Disulfide bond</keyword>
<dbReference type="PANTHER" id="PTHR24416:SF279">
    <property type="entry name" value="TYROSINE-PROTEIN KINASE RECEPTOR TYRO3"/>
    <property type="match status" value="1"/>
</dbReference>
<evidence type="ECO:0000256" key="17">
    <source>
        <dbReference type="ARBA" id="ARBA00023157"/>
    </source>
</evidence>
<dbReference type="InterPro" id="IPR007110">
    <property type="entry name" value="Ig-like_dom"/>
</dbReference>
<dbReference type="InterPro" id="IPR003598">
    <property type="entry name" value="Ig_sub2"/>
</dbReference>
<dbReference type="SMART" id="SM00060">
    <property type="entry name" value="FN3"/>
    <property type="match status" value="1"/>
</dbReference>
<dbReference type="GO" id="GO:0004714">
    <property type="term" value="F:transmembrane receptor protein tyrosine kinase activity"/>
    <property type="evidence" value="ECO:0007669"/>
    <property type="project" value="UniProtKB-EC"/>
</dbReference>